<accession>A0AA37Q1N7</accession>
<gene>
    <name evidence="3" type="ORF">SRL2020028_58940</name>
</gene>
<dbReference type="AlphaFoldDB" id="A0AA37Q1N7"/>
<evidence type="ECO:0000313" key="3">
    <source>
        <dbReference type="EMBL" id="GLB86638.1"/>
    </source>
</evidence>
<evidence type="ECO:0000256" key="2">
    <source>
        <dbReference type="SAM" id="Phobius"/>
    </source>
</evidence>
<protein>
    <submittedName>
        <fullName evidence="3">Uncharacterized protein</fullName>
    </submittedName>
</protein>
<keyword evidence="2" id="KW-1133">Transmembrane helix</keyword>
<keyword evidence="2" id="KW-0472">Membrane</keyword>
<feature type="region of interest" description="Disordered" evidence="1">
    <location>
        <begin position="33"/>
        <end position="52"/>
    </location>
</feature>
<feature type="transmembrane region" description="Helical" evidence="2">
    <location>
        <begin position="12"/>
        <end position="28"/>
    </location>
</feature>
<organism evidence="3 4">
    <name type="scientific">Mycobacterium kiyosense</name>
    <dbReference type="NCBI Taxonomy" id="2871094"/>
    <lineage>
        <taxon>Bacteria</taxon>
        <taxon>Bacillati</taxon>
        <taxon>Actinomycetota</taxon>
        <taxon>Actinomycetes</taxon>
        <taxon>Mycobacteriales</taxon>
        <taxon>Mycobacteriaceae</taxon>
        <taxon>Mycobacterium</taxon>
    </lineage>
</organism>
<comment type="caution">
    <text evidence="3">The sequence shown here is derived from an EMBL/GenBank/DDBJ whole genome shotgun (WGS) entry which is preliminary data.</text>
</comment>
<evidence type="ECO:0000313" key="4">
    <source>
        <dbReference type="Proteomes" id="UP001165663"/>
    </source>
</evidence>
<proteinExistence type="predicted"/>
<name>A0AA37Q1N7_9MYCO</name>
<dbReference type="EMBL" id="BRXE01000160">
    <property type="protein sequence ID" value="GLB86638.1"/>
    <property type="molecule type" value="Genomic_DNA"/>
</dbReference>
<evidence type="ECO:0000256" key="1">
    <source>
        <dbReference type="SAM" id="MobiDB-lite"/>
    </source>
</evidence>
<dbReference type="Proteomes" id="UP001165663">
    <property type="component" value="Unassembled WGS sequence"/>
</dbReference>
<sequence length="80" mass="8841">MDANGRPEGDFVSGAVIGLVMGILRFVLKGRYSRTGRPGSSPVRNPANHRQSNRYFSGSSAYTAKLLVWDYLGRWVRPVA</sequence>
<keyword evidence="2" id="KW-0812">Transmembrane</keyword>
<reference evidence="3" key="1">
    <citation type="submission" date="2022-07" db="EMBL/GenBank/DDBJ databases">
        <title>Mycobacterium kiyosense sp. nov., scotochromogenic slow-glowing species isolated from respiratory specimens.</title>
        <authorList>
            <person name="Fukano H."/>
            <person name="Kazumi Y."/>
            <person name="Sakagami N."/>
            <person name="Ato M."/>
            <person name="Mitarai S."/>
            <person name="Hoshino Y."/>
        </authorList>
    </citation>
    <scope>NUCLEOTIDE SEQUENCE</scope>
    <source>
        <strain evidence="3">SRL2020-028</strain>
    </source>
</reference>